<dbReference type="Proteomes" id="UP000676804">
    <property type="component" value="Unassembled WGS sequence"/>
</dbReference>
<evidence type="ECO:0000313" key="3">
    <source>
        <dbReference type="Proteomes" id="UP000050272"/>
    </source>
</evidence>
<evidence type="ECO:0000313" key="1">
    <source>
        <dbReference type="EMBL" id="KPN14309.1"/>
    </source>
</evidence>
<name>A0ABD4QJR6_9BACI</name>
<dbReference type="EMBL" id="JAGQFH010000015">
    <property type="protein sequence ID" value="MBR8690000.1"/>
    <property type="molecule type" value="Genomic_DNA"/>
</dbReference>
<dbReference type="RefSeq" id="WP_060698552.1">
    <property type="nucleotide sequence ID" value="NZ_JAGQFH010000015.1"/>
</dbReference>
<keyword evidence="3" id="KW-1185">Reference proteome</keyword>
<reference evidence="1 3" key="1">
    <citation type="submission" date="2015-07" db="EMBL/GenBank/DDBJ databases">
        <title>Bacillus zhangzhouensis sp. nov. and Bacillus nanhaiticus sp. nov.</title>
        <authorList>
            <person name="Liu Y."/>
            <person name="Lai Q."/>
            <person name="Shao Z."/>
        </authorList>
    </citation>
    <scope>NUCLEOTIDE SEQUENCE [LARGE SCALE GENOMIC DNA]</scope>
    <source>
        <strain evidence="1 3">NH7I_1</strain>
    </source>
</reference>
<comment type="caution">
    <text evidence="2">The sequence shown here is derived from an EMBL/GenBank/DDBJ whole genome shotgun (WGS) entry which is preliminary data.</text>
</comment>
<reference evidence="2 4" key="2">
    <citation type="submission" date="2021-04" db="EMBL/GenBank/DDBJ databases">
        <title>Isolation of newly marine bacteria for enzymatic activity.</title>
        <authorList>
            <person name="Hadi W.A.M."/>
            <person name="Nair A.J.J."/>
            <person name="Edwin B.T."/>
        </authorList>
    </citation>
    <scope>NUCLEOTIDE SEQUENCE [LARGE SCALE GENOMIC DNA]</scope>
    <source>
        <strain evidence="2 4">B28A</strain>
    </source>
</reference>
<protein>
    <submittedName>
        <fullName evidence="2">Uncharacterized protein</fullName>
    </submittedName>
</protein>
<sequence length="335" mass="37987">MSLTSKLSKVPQFKEIVVAIAPKKKDFKTASGNNPFSKEYETLVPYTLEKPSDASLIGTAFDYLARFRIAQIINKEMRFEELVAYKGLKKLQKDTGNNGLEGKYYSPIQKGIDMYVKGDLALNRDVCVTALKLGNLERYSRANVPGVTEADIFDIQRIDTLTNELTGLMETFEEKFISSGFVKTDSKVVFNPHFGIASLLVDGADADILIDDVLYDFKVVKDVGYKSADVLQLTGYFLLNQLLKEIEHNYSVSESLPFDDIEFSKICLYKARFGECEYFDFKDINEQDIRAALIRLAEYFLNNPDKTVKYTFLKANPHYNLADYDDALRSIANSN</sequence>
<evidence type="ECO:0000313" key="2">
    <source>
        <dbReference type="EMBL" id="MBR8690000.1"/>
    </source>
</evidence>
<accession>A0ABD4QJR6</accession>
<proteinExistence type="predicted"/>
<dbReference type="Proteomes" id="UP000050272">
    <property type="component" value="Unassembled WGS sequence"/>
</dbReference>
<evidence type="ECO:0000313" key="4">
    <source>
        <dbReference type="Proteomes" id="UP000676804"/>
    </source>
</evidence>
<dbReference type="EMBL" id="LGYN01000015">
    <property type="protein sequence ID" value="KPN14309.1"/>
    <property type="molecule type" value="Genomic_DNA"/>
</dbReference>
<gene>
    <name evidence="1" type="ORF">AKG37_18215</name>
    <name evidence="2" type="ORF">KCQ59_09405</name>
</gene>
<dbReference type="AlphaFoldDB" id="A0ABD4QJR6"/>
<organism evidence="2 4">
    <name type="scientific">Bacillus australimaris</name>
    <dbReference type="NCBI Taxonomy" id="1326968"/>
    <lineage>
        <taxon>Bacteria</taxon>
        <taxon>Bacillati</taxon>
        <taxon>Bacillota</taxon>
        <taxon>Bacilli</taxon>
        <taxon>Bacillales</taxon>
        <taxon>Bacillaceae</taxon>
        <taxon>Bacillus</taxon>
    </lineage>
</organism>